<gene>
    <name evidence="1" type="ORF">NATSA_04020</name>
</gene>
<dbReference type="InterPro" id="IPR005046">
    <property type="entry name" value="DUF285"/>
</dbReference>
<dbReference type="Gene3D" id="2.60.40.10">
    <property type="entry name" value="Immunoglobulins"/>
    <property type="match status" value="1"/>
</dbReference>
<evidence type="ECO:0000313" key="1">
    <source>
        <dbReference type="EMBL" id="MBP3191825.1"/>
    </source>
</evidence>
<dbReference type="InterPro" id="IPR036116">
    <property type="entry name" value="FN3_sf"/>
</dbReference>
<dbReference type="AlphaFoldDB" id="A0A8J7UTY0"/>
<organism evidence="1 2">
    <name type="scientific">Natronogracilivirga saccharolytica</name>
    <dbReference type="NCBI Taxonomy" id="2812953"/>
    <lineage>
        <taxon>Bacteria</taxon>
        <taxon>Pseudomonadati</taxon>
        <taxon>Balneolota</taxon>
        <taxon>Balneolia</taxon>
        <taxon>Balneolales</taxon>
        <taxon>Cyclonatronaceae</taxon>
        <taxon>Natronogracilivirga</taxon>
    </lineage>
</organism>
<dbReference type="Pfam" id="PF03382">
    <property type="entry name" value="DUF285"/>
    <property type="match status" value="1"/>
</dbReference>
<comment type="caution">
    <text evidence="1">The sequence shown here is derived from an EMBL/GenBank/DDBJ whole genome shotgun (WGS) entry which is preliminary data.</text>
</comment>
<name>A0A8J7UTY0_9BACT</name>
<reference evidence="1" key="1">
    <citation type="submission" date="2021-02" db="EMBL/GenBank/DDBJ databases">
        <title>Natronogracilivirga saccharolytica gen. nov. sp. nov. a new anaerobic, haloalkiliphilic carbohydrate-fermenting bacterium from soda lake and proposing of Cyclonatronumiaceae fam. nov. in the phylum Balneolaeota.</title>
        <authorList>
            <person name="Zhilina T.N."/>
            <person name="Sorokin D.Y."/>
            <person name="Zavarzina D.G."/>
            <person name="Toshchakov S.V."/>
            <person name="Kublanov I.V."/>
        </authorList>
    </citation>
    <scope>NUCLEOTIDE SEQUENCE</scope>
    <source>
        <strain evidence="1">Z-1702</strain>
    </source>
</reference>
<proteinExistence type="predicted"/>
<dbReference type="EMBL" id="JAFIDN010000002">
    <property type="protein sequence ID" value="MBP3191825.1"/>
    <property type="molecule type" value="Genomic_DNA"/>
</dbReference>
<evidence type="ECO:0000313" key="2">
    <source>
        <dbReference type="Proteomes" id="UP000673975"/>
    </source>
</evidence>
<accession>A0A8J7UTY0</accession>
<dbReference type="NCBIfam" id="TIGR02167">
    <property type="entry name" value="Liste_lipo_26"/>
    <property type="match status" value="2"/>
</dbReference>
<dbReference type="InterPro" id="IPR013783">
    <property type="entry name" value="Ig-like_fold"/>
</dbReference>
<keyword evidence="2" id="KW-1185">Reference proteome</keyword>
<protein>
    <submittedName>
        <fullName evidence="1">BspA family leucine-rich repeat surface protein</fullName>
    </submittedName>
</protein>
<sequence>MGTGFNTVQAQSDDPFITVWKTDNEGESDDNEITIPGQGIDYPIQWVQVQRDRLQIWREVDGGHSGSETGSGTHTIEFPEAGFYMVSIGDGFRRINFSHESDRLKIVDVTQWGDIEWTTMNSAFPGAENLSITATDAPDLSQVTDMTRMFRNAESFNGDIGHWDTGNVETMNRMFKRADSFNQDIGGWYTAEITSMFEVFMGAESFNGDISNWDTRNVTHMNEMFKGAETFDQDFGFWNTGQVETMSGMFSEAVSFDQDIGNLDVRDVQDMENMLDGSGLSVDNYDNTLAGWAQQQVQPDVILGAEGLYYCHSAEERQHLVDEFDWTINDAGISVYCEKPGPVVLVDPGDEDPIEPDAVTFTWNVPQAGVEQYGFELAGDESFDALVIDSVTTDTTITLNDLESESIYYWRVRGENDTGRGGLSGADADGRL</sequence>
<dbReference type="InterPro" id="IPR011889">
    <property type="entry name" value="Liste_lipo_26"/>
</dbReference>
<dbReference type="Proteomes" id="UP000673975">
    <property type="component" value="Unassembled WGS sequence"/>
</dbReference>
<dbReference type="RefSeq" id="WP_210510622.1">
    <property type="nucleotide sequence ID" value="NZ_JAFIDN010000002.1"/>
</dbReference>
<dbReference type="SUPFAM" id="SSF49265">
    <property type="entry name" value="Fibronectin type III"/>
    <property type="match status" value="1"/>
</dbReference>